<dbReference type="NCBIfam" id="TIGR00778">
    <property type="entry name" value="ahpD_dom"/>
    <property type="match status" value="1"/>
</dbReference>
<dbReference type="InterPro" id="IPR004675">
    <property type="entry name" value="AhpD_core"/>
</dbReference>
<dbReference type="EMBL" id="VIXA01000001">
    <property type="protein sequence ID" value="TWG27234.1"/>
    <property type="molecule type" value="Genomic_DNA"/>
</dbReference>
<dbReference type="PANTHER" id="PTHR35446">
    <property type="entry name" value="SI:CH211-175M2.5"/>
    <property type="match status" value="1"/>
</dbReference>
<feature type="domain" description="Carboxymuconolactone decarboxylase-like" evidence="1">
    <location>
        <begin position="34"/>
        <end position="92"/>
    </location>
</feature>
<evidence type="ECO:0000313" key="3">
    <source>
        <dbReference type="Proteomes" id="UP000319927"/>
    </source>
</evidence>
<dbReference type="Pfam" id="PF02627">
    <property type="entry name" value="CMD"/>
    <property type="match status" value="1"/>
</dbReference>
<dbReference type="InterPro" id="IPR003779">
    <property type="entry name" value="CMD-like"/>
</dbReference>
<organism evidence="2 3">
    <name type="scientific">Micromonospora palomenae</name>
    <dbReference type="NCBI Taxonomy" id="1461247"/>
    <lineage>
        <taxon>Bacteria</taxon>
        <taxon>Bacillati</taxon>
        <taxon>Actinomycetota</taxon>
        <taxon>Actinomycetes</taxon>
        <taxon>Micromonosporales</taxon>
        <taxon>Micromonosporaceae</taxon>
        <taxon>Micromonospora</taxon>
    </lineage>
</organism>
<keyword evidence="3" id="KW-1185">Reference proteome</keyword>
<dbReference type="Gene3D" id="1.20.1290.10">
    <property type="entry name" value="AhpD-like"/>
    <property type="match status" value="1"/>
</dbReference>
<reference evidence="2 3" key="1">
    <citation type="submission" date="2019-06" db="EMBL/GenBank/DDBJ databases">
        <title>Sequencing the genomes of 1000 actinobacteria strains.</title>
        <authorList>
            <person name="Klenk H.-P."/>
        </authorList>
    </citation>
    <scope>NUCLEOTIDE SEQUENCE [LARGE SCALE GENOMIC DNA]</scope>
    <source>
        <strain evidence="2 3">DSM 102131</strain>
    </source>
</reference>
<dbReference type="Proteomes" id="UP000319927">
    <property type="component" value="Unassembled WGS sequence"/>
</dbReference>
<dbReference type="SUPFAM" id="SSF69118">
    <property type="entry name" value="AhpD-like"/>
    <property type="match status" value="1"/>
</dbReference>
<dbReference type="AlphaFoldDB" id="A0A561WTR2"/>
<proteinExistence type="predicted"/>
<dbReference type="NCBIfam" id="TIGR01926">
    <property type="entry name" value="peroxid_rel"/>
    <property type="match status" value="1"/>
</dbReference>
<name>A0A561WTR2_9ACTN</name>
<comment type="caution">
    <text evidence="2">The sequence shown here is derived from an EMBL/GenBank/DDBJ whole genome shotgun (WGS) entry which is preliminary data.</text>
</comment>
<evidence type="ECO:0000259" key="1">
    <source>
        <dbReference type="Pfam" id="PF02627"/>
    </source>
</evidence>
<keyword evidence="2" id="KW-0575">Peroxidase</keyword>
<dbReference type="GO" id="GO:0051920">
    <property type="term" value="F:peroxiredoxin activity"/>
    <property type="evidence" value="ECO:0007669"/>
    <property type="project" value="InterPro"/>
</dbReference>
<dbReference type="InterPro" id="IPR010195">
    <property type="entry name" value="Uncharacterised_peroxidase-rel"/>
</dbReference>
<keyword evidence="2" id="KW-0560">Oxidoreductase</keyword>
<protein>
    <submittedName>
        <fullName evidence="2">Putative peroxidase-related enzyme</fullName>
    </submittedName>
</protein>
<evidence type="ECO:0000313" key="2">
    <source>
        <dbReference type="EMBL" id="TWG27234.1"/>
    </source>
</evidence>
<dbReference type="InterPro" id="IPR029032">
    <property type="entry name" value="AhpD-like"/>
</dbReference>
<accession>A0A561WTR2</accession>
<dbReference type="PANTHER" id="PTHR35446:SF2">
    <property type="entry name" value="CARBOXYMUCONOLACTONE DECARBOXYLASE-LIKE DOMAIN-CONTAINING PROTEIN"/>
    <property type="match status" value="1"/>
</dbReference>
<gene>
    <name evidence="2" type="ORF">FHX75_11369</name>
</gene>
<sequence>MGAANGKGDRMAHIDLGVDERREPGIVGLLRYRPETAGPLMDLAEVLLRGPSSLSRGERELIAAYVSGRNGCDFCRASHSATAGAQLDDGPDLVDRVLADLSTAPVPEKLRALLRLADAVREDGRAVTGELVDAARAHGATDREIHDVVLIAAAFSMYNRYVDGLGAATPDDPRAYAMSAQRILTAGYRA</sequence>